<dbReference type="CDD" id="cd03010">
    <property type="entry name" value="TlpA_like_DsbE"/>
    <property type="match status" value="1"/>
</dbReference>
<dbReference type="STRING" id="1396821.SAMN05444515_11394"/>
<evidence type="ECO:0000256" key="3">
    <source>
        <dbReference type="ARBA" id="ARBA00022748"/>
    </source>
</evidence>
<evidence type="ECO:0000259" key="6">
    <source>
        <dbReference type="PROSITE" id="PS51352"/>
    </source>
</evidence>
<dbReference type="PROSITE" id="PS51352">
    <property type="entry name" value="THIOREDOXIN_2"/>
    <property type="match status" value="1"/>
</dbReference>
<protein>
    <submittedName>
        <fullName evidence="7">Cytochrome c biogenesis protein CcmG, thiol:disulfide interchange protein DsbE</fullName>
    </submittedName>
</protein>
<evidence type="ECO:0000256" key="2">
    <source>
        <dbReference type="ARBA" id="ARBA00007758"/>
    </source>
</evidence>
<keyword evidence="5" id="KW-0676">Redox-active center</keyword>
<dbReference type="RefSeq" id="WP_090254549.1">
    <property type="nucleotide sequence ID" value="NZ_FOAA01000013.1"/>
</dbReference>
<accession>A0A1H7P9Q8</accession>
<proteinExistence type="inferred from homology"/>
<evidence type="ECO:0000313" key="7">
    <source>
        <dbReference type="EMBL" id="SEL32501.1"/>
    </source>
</evidence>
<evidence type="ECO:0000256" key="5">
    <source>
        <dbReference type="ARBA" id="ARBA00023284"/>
    </source>
</evidence>
<dbReference type="PANTHER" id="PTHR42852:SF6">
    <property type="entry name" value="THIOL:DISULFIDE INTERCHANGE PROTEIN DSBE"/>
    <property type="match status" value="1"/>
</dbReference>
<dbReference type="InterPro" id="IPR050553">
    <property type="entry name" value="Thioredoxin_ResA/DsbE_sf"/>
</dbReference>
<dbReference type="Proteomes" id="UP000199256">
    <property type="component" value="Unassembled WGS sequence"/>
</dbReference>
<evidence type="ECO:0000256" key="4">
    <source>
        <dbReference type="ARBA" id="ARBA00023157"/>
    </source>
</evidence>
<dbReference type="NCBIfam" id="TIGR00385">
    <property type="entry name" value="dsbE"/>
    <property type="match status" value="1"/>
</dbReference>
<evidence type="ECO:0000256" key="1">
    <source>
        <dbReference type="ARBA" id="ARBA00004383"/>
    </source>
</evidence>
<sequence length="179" mass="20332">MKRLMYLLPMGLLLLLGLFLLIGLGLNPRLVPSPLVDKPVPAFELPALEDPARKVGSADFNGEVVLLNIWASWCVSCRQEHQLLARMTDRYGVPIYGLNYKDEREDGLNYLRAFGNPYVWNAHDLEGRVGIDWGVYGTPETFVIDGEGRIRYKHVGPLTWDKIQNDVLPLVERLRSETL</sequence>
<comment type="similarity">
    <text evidence="2">Belongs to the thioredoxin family. DsbE subfamily.</text>
</comment>
<keyword evidence="3" id="KW-0201">Cytochrome c-type biogenesis</keyword>
<dbReference type="InterPro" id="IPR036249">
    <property type="entry name" value="Thioredoxin-like_sf"/>
</dbReference>
<gene>
    <name evidence="7" type="ORF">SAMN05444515_11394</name>
</gene>
<feature type="domain" description="Thioredoxin" evidence="6">
    <location>
        <begin position="34"/>
        <end position="176"/>
    </location>
</feature>
<dbReference type="GO" id="GO:0015036">
    <property type="term" value="F:disulfide oxidoreductase activity"/>
    <property type="evidence" value="ECO:0007669"/>
    <property type="project" value="InterPro"/>
</dbReference>
<name>A0A1H7P9Q8_9GAMM</name>
<dbReference type="Gene3D" id="3.40.30.10">
    <property type="entry name" value="Glutaredoxin"/>
    <property type="match status" value="1"/>
</dbReference>
<keyword evidence="8" id="KW-1185">Reference proteome</keyword>
<dbReference type="InterPro" id="IPR017937">
    <property type="entry name" value="Thioredoxin_CS"/>
</dbReference>
<dbReference type="GO" id="GO:0005886">
    <property type="term" value="C:plasma membrane"/>
    <property type="evidence" value="ECO:0007669"/>
    <property type="project" value="UniProtKB-SubCell"/>
</dbReference>
<organism evidence="7 8">
    <name type="scientific">Ectothiorhodospira marina</name>
    <dbReference type="NCBI Taxonomy" id="1396821"/>
    <lineage>
        <taxon>Bacteria</taxon>
        <taxon>Pseudomonadati</taxon>
        <taxon>Pseudomonadota</taxon>
        <taxon>Gammaproteobacteria</taxon>
        <taxon>Chromatiales</taxon>
        <taxon>Ectothiorhodospiraceae</taxon>
        <taxon>Ectothiorhodospira</taxon>
    </lineage>
</organism>
<dbReference type="Pfam" id="PF08534">
    <property type="entry name" value="Redoxin"/>
    <property type="match status" value="1"/>
</dbReference>
<dbReference type="GO" id="GO:0017004">
    <property type="term" value="P:cytochrome complex assembly"/>
    <property type="evidence" value="ECO:0007669"/>
    <property type="project" value="UniProtKB-KW"/>
</dbReference>
<dbReference type="GO" id="GO:0030288">
    <property type="term" value="C:outer membrane-bounded periplasmic space"/>
    <property type="evidence" value="ECO:0007669"/>
    <property type="project" value="InterPro"/>
</dbReference>
<dbReference type="PROSITE" id="PS00194">
    <property type="entry name" value="THIOREDOXIN_1"/>
    <property type="match status" value="1"/>
</dbReference>
<evidence type="ECO:0000313" key="8">
    <source>
        <dbReference type="Proteomes" id="UP000199256"/>
    </source>
</evidence>
<dbReference type="InterPro" id="IPR013766">
    <property type="entry name" value="Thioredoxin_domain"/>
</dbReference>
<dbReference type="EMBL" id="FOAA01000013">
    <property type="protein sequence ID" value="SEL32501.1"/>
    <property type="molecule type" value="Genomic_DNA"/>
</dbReference>
<keyword evidence="4" id="KW-1015">Disulfide bond</keyword>
<dbReference type="OrthoDB" id="9788279at2"/>
<dbReference type="SUPFAM" id="SSF52833">
    <property type="entry name" value="Thioredoxin-like"/>
    <property type="match status" value="1"/>
</dbReference>
<reference evidence="8" key="1">
    <citation type="submission" date="2016-10" db="EMBL/GenBank/DDBJ databases">
        <authorList>
            <person name="Varghese N."/>
            <person name="Submissions S."/>
        </authorList>
    </citation>
    <scope>NUCLEOTIDE SEQUENCE [LARGE SCALE GENOMIC DNA]</scope>
    <source>
        <strain evidence="8">DSM 241</strain>
    </source>
</reference>
<dbReference type="AlphaFoldDB" id="A0A1H7P9Q8"/>
<dbReference type="InterPro" id="IPR004799">
    <property type="entry name" value="Periplasmic_diS_OxRdtase_DsbE"/>
</dbReference>
<dbReference type="PANTHER" id="PTHR42852">
    <property type="entry name" value="THIOL:DISULFIDE INTERCHANGE PROTEIN DSBE"/>
    <property type="match status" value="1"/>
</dbReference>
<dbReference type="InterPro" id="IPR013740">
    <property type="entry name" value="Redoxin"/>
</dbReference>
<comment type="subcellular location">
    <subcellularLocation>
        <location evidence="1">Cell inner membrane</location>
        <topology evidence="1">Single-pass membrane protein</topology>
        <orientation evidence="1">Periplasmic side</orientation>
    </subcellularLocation>
</comment>